<sequence length="146" mass="15843">MLTAVLLPWLHYVAVIMMAGTLMSELYLLKLRPDADTVRLLVRVDRIFGASAIAVLATGLLRVPLAHGGKGLAFYLKNGAFHAALTLFAVGFAISVAQAVRLNRWRGVPAEADWRKTRMSVHAGLLIMVLLAATMPMMARAVGSFQ</sequence>
<gene>
    <name evidence="2" type="ORF">C8D93_105134</name>
</gene>
<dbReference type="OrthoDB" id="826511at2"/>
<keyword evidence="1" id="KW-0812">Transmembrane</keyword>
<comment type="caution">
    <text evidence="2">The sequence shown here is derived from an EMBL/GenBank/DDBJ whole genome shotgun (WGS) entry which is preliminary data.</text>
</comment>
<keyword evidence="3" id="KW-1185">Reference proteome</keyword>
<accession>A0A318E909</accession>
<feature type="transmembrane region" description="Helical" evidence="1">
    <location>
        <begin position="6"/>
        <end position="28"/>
    </location>
</feature>
<dbReference type="EMBL" id="QICN01000005">
    <property type="protein sequence ID" value="PXV67778.1"/>
    <property type="molecule type" value="Genomic_DNA"/>
</dbReference>
<dbReference type="Proteomes" id="UP000248330">
    <property type="component" value="Unassembled WGS sequence"/>
</dbReference>
<dbReference type="RefSeq" id="WP_110265252.1">
    <property type="nucleotide sequence ID" value="NZ_CAWNXA010000005.1"/>
</dbReference>
<dbReference type="Pfam" id="PF09980">
    <property type="entry name" value="DUF2214"/>
    <property type="match status" value="1"/>
</dbReference>
<dbReference type="AlphaFoldDB" id="A0A318E909"/>
<feature type="transmembrane region" description="Helical" evidence="1">
    <location>
        <begin position="40"/>
        <end position="61"/>
    </location>
</feature>
<reference evidence="2 3" key="1">
    <citation type="submission" date="2018-04" db="EMBL/GenBank/DDBJ databases">
        <title>Genomic Encyclopedia of Type Strains, Phase IV (KMG-IV): sequencing the most valuable type-strain genomes for metagenomic binning, comparative biology and taxonomic classification.</title>
        <authorList>
            <person name="Goeker M."/>
        </authorList>
    </citation>
    <scope>NUCLEOTIDE SEQUENCE [LARGE SCALE GENOMIC DNA]</scope>
    <source>
        <strain evidence="2 3">DSM 104150</strain>
    </source>
</reference>
<proteinExistence type="predicted"/>
<feature type="transmembrane region" description="Helical" evidence="1">
    <location>
        <begin position="121"/>
        <end position="139"/>
    </location>
</feature>
<keyword evidence="1" id="KW-0472">Membrane</keyword>
<evidence type="ECO:0000256" key="1">
    <source>
        <dbReference type="SAM" id="Phobius"/>
    </source>
</evidence>
<evidence type="ECO:0000313" key="2">
    <source>
        <dbReference type="EMBL" id="PXV67778.1"/>
    </source>
</evidence>
<protein>
    <submittedName>
        <fullName evidence="2">Putative membrane protein</fullName>
    </submittedName>
</protein>
<name>A0A318E909_9GAMM</name>
<dbReference type="InterPro" id="IPR018706">
    <property type="entry name" value="DUF2214_membrane"/>
</dbReference>
<evidence type="ECO:0000313" key="3">
    <source>
        <dbReference type="Proteomes" id="UP000248330"/>
    </source>
</evidence>
<feature type="transmembrane region" description="Helical" evidence="1">
    <location>
        <begin position="81"/>
        <end position="100"/>
    </location>
</feature>
<keyword evidence="1" id="KW-1133">Transmembrane helix</keyword>
<organism evidence="2 3">
    <name type="scientific">Sinimarinibacterium flocculans</name>
    <dbReference type="NCBI Taxonomy" id="985250"/>
    <lineage>
        <taxon>Bacteria</taxon>
        <taxon>Pseudomonadati</taxon>
        <taxon>Pseudomonadota</taxon>
        <taxon>Gammaproteobacteria</taxon>
        <taxon>Nevskiales</taxon>
        <taxon>Nevskiaceae</taxon>
        <taxon>Sinimarinibacterium</taxon>
    </lineage>
</organism>